<accession>A0ACD3ALL0</accession>
<reference evidence="1 2" key="1">
    <citation type="journal article" date="2019" name="Nat. Ecol. Evol.">
        <title>Megaphylogeny resolves global patterns of mushroom evolution.</title>
        <authorList>
            <person name="Varga T."/>
            <person name="Krizsan K."/>
            <person name="Foldi C."/>
            <person name="Dima B."/>
            <person name="Sanchez-Garcia M."/>
            <person name="Sanchez-Ramirez S."/>
            <person name="Szollosi G.J."/>
            <person name="Szarkandi J.G."/>
            <person name="Papp V."/>
            <person name="Albert L."/>
            <person name="Andreopoulos W."/>
            <person name="Angelini C."/>
            <person name="Antonin V."/>
            <person name="Barry K.W."/>
            <person name="Bougher N.L."/>
            <person name="Buchanan P."/>
            <person name="Buyck B."/>
            <person name="Bense V."/>
            <person name="Catcheside P."/>
            <person name="Chovatia M."/>
            <person name="Cooper J."/>
            <person name="Damon W."/>
            <person name="Desjardin D."/>
            <person name="Finy P."/>
            <person name="Geml J."/>
            <person name="Haridas S."/>
            <person name="Hughes K."/>
            <person name="Justo A."/>
            <person name="Karasinski D."/>
            <person name="Kautmanova I."/>
            <person name="Kiss B."/>
            <person name="Kocsube S."/>
            <person name="Kotiranta H."/>
            <person name="LaButti K.M."/>
            <person name="Lechner B.E."/>
            <person name="Liimatainen K."/>
            <person name="Lipzen A."/>
            <person name="Lukacs Z."/>
            <person name="Mihaltcheva S."/>
            <person name="Morgado L.N."/>
            <person name="Niskanen T."/>
            <person name="Noordeloos M.E."/>
            <person name="Ohm R.A."/>
            <person name="Ortiz-Santana B."/>
            <person name="Ovrebo C."/>
            <person name="Racz N."/>
            <person name="Riley R."/>
            <person name="Savchenko A."/>
            <person name="Shiryaev A."/>
            <person name="Soop K."/>
            <person name="Spirin V."/>
            <person name="Szebenyi C."/>
            <person name="Tomsovsky M."/>
            <person name="Tulloss R.E."/>
            <person name="Uehling J."/>
            <person name="Grigoriev I.V."/>
            <person name="Vagvolgyi C."/>
            <person name="Papp T."/>
            <person name="Martin F.M."/>
            <person name="Miettinen O."/>
            <person name="Hibbett D.S."/>
            <person name="Nagy L.G."/>
        </authorList>
    </citation>
    <scope>NUCLEOTIDE SEQUENCE [LARGE SCALE GENOMIC DNA]</scope>
    <source>
        <strain evidence="1 2">NL-1719</strain>
    </source>
</reference>
<gene>
    <name evidence="1" type="ORF">BDN72DRAFT_899496</name>
</gene>
<organism evidence="1 2">
    <name type="scientific">Pluteus cervinus</name>
    <dbReference type="NCBI Taxonomy" id="181527"/>
    <lineage>
        <taxon>Eukaryota</taxon>
        <taxon>Fungi</taxon>
        <taxon>Dikarya</taxon>
        <taxon>Basidiomycota</taxon>
        <taxon>Agaricomycotina</taxon>
        <taxon>Agaricomycetes</taxon>
        <taxon>Agaricomycetidae</taxon>
        <taxon>Agaricales</taxon>
        <taxon>Pluteineae</taxon>
        <taxon>Pluteaceae</taxon>
        <taxon>Pluteus</taxon>
    </lineage>
</organism>
<name>A0ACD3ALL0_9AGAR</name>
<dbReference type="EMBL" id="ML208393">
    <property type="protein sequence ID" value="TFK66813.1"/>
    <property type="molecule type" value="Genomic_DNA"/>
</dbReference>
<evidence type="ECO:0000313" key="1">
    <source>
        <dbReference type="EMBL" id="TFK66813.1"/>
    </source>
</evidence>
<dbReference type="Proteomes" id="UP000308600">
    <property type="component" value="Unassembled WGS sequence"/>
</dbReference>
<protein>
    <submittedName>
        <fullName evidence="1">Uncharacterized protein</fullName>
    </submittedName>
</protein>
<keyword evidence="2" id="KW-1185">Reference proteome</keyword>
<sequence length="544" mass="61137">MCFFTRTWTRSRNSSELTPSRFPAPQHTTPTILSSSSATPLPQLPIEILELILLYFQPKCNIAKAWLTGVNGTIRSKDFQEYASALTTCSQLCLVNRAFYTIATPILYSFLLIPADPHHLQQKRCIATQSHPEFIKAIMFNGIFDAYTLDERKSEIYSTLLSTLERCTELRRIEVDLWHYPGWAVERGMVEGLFDVLKGRKLREVVLWHPGVEFFGALVEGLTRNLGREAVGEGGGAESIRGLKELTIYGLLADIIQHPPANSATALFEGLEKLKIVLLPFNGPPESFVDFMTSILDPQSRRRPSDLQLGPVPRRRPSQLRELSLDCGRRFFSTPILLRRILSTNDLHISITTLRLRLRPPGGTHYQAELDSLLKPDSSSHLTTSNPLADSHLNLTTFDTLPTSLLQLCPNVTTFHWLTWCPISFLFGNLPERIVELGVRIADDPRTWASTDDSPSINANPHPNPPSTTNEKPRTTNGLPPPYPPSTLHDVDPLIRFVSEPGYRKGVKRLYVEWAIGKRDEEEEQGLRGVCGRVGVELLEGVDF</sequence>
<evidence type="ECO:0000313" key="2">
    <source>
        <dbReference type="Proteomes" id="UP000308600"/>
    </source>
</evidence>
<proteinExistence type="predicted"/>